<feature type="transmembrane region" description="Helical" evidence="7">
    <location>
        <begin position="75"/>
        <end position="97"/>
    </location>
</feature>
<dbReference type="OrthoDB" id="10066605at2759"/>
<dbReference type="Pfam" id="PF25987">
    <property type="entry name" value="PRRT3"/>
    <property type="match status" value="1"/>
</dbReference>
<evidence type="ECO:0000313" key="9">
    <source>
        <dbReference type="EMBL" id="KAJ7365046.1"/>
    </source>
</evidence>
<sequence length="291" mass="32845">MIWKMENLTTAKPQTQGNALPQAEPVPDWDEARKLWGFAWELHWIGFGLAFSALAIISSIALVQANKKKGFGRKPFVIAINSLLLVLGITRALYLLIDPYESKQNRIEMPRWFAQFLFNIAFPCLTSSFSLIFLVFLKVSKLRLVPKRLKDARFLVAVITFHFAFVFVTDIASAISDKVIILLIVCQLLFIVWGLLLSASFIYSGLKVIYRAKNIAKQLEMQRRANTSKVAKVTIGTSCLGVACSALQLYSLISVYRFYGDFSEPFPGPGGVFKLVLAWLKSLWLVRLRTV</sequence>
<dbReference type="InterPro" id="IPR059081">
    <property type="entry name" value="PRRT3-4"/>
</dbReference>
<feature type="domain" description="Proline-rich transmembrane protein 3/4" evidence="8">
    <location>
        <begin position="20"/>
        <end position="275"/>
    </location>
</feature>
<keyword evidence="3 7" id="KW-0812">Transmembrane</keyword>
<evidence type="ECO:0000256" key="3">
    <source>
        <dbReference type="ARBA" id="ARBA00022692"/>
    </source>
</evidence>
<proteinExistence type="predicted"/>
<keyword evidence="2" id="KW-0597">Phosphoprotein</keyword>
<organism evidence="9 10">
    <name type="scientific">Desmophyllum pertusum</name>
    <dbReference type="NCBI Taxonomy" id="174260"/>
    <lineage>
        <taxon>Eukaryota</taxon>
        <taxon>Metazoa</taxon>
        <taxon>Cnidaria</taxon>
        <taxon>Anthozoa</taxon>
        <taxon>Hexacorallia</taxon>
        <taxon>Scleractinia</taxon>
        <taxon>Caryophylliina</taxon>
        <taxon>Caryophylliidae</taxon>
        <taxon>Desmophyllum</taxon>
    </lineage>
</organism>
<evidence type="ECO:0000259" key="8">
    <source>
        <dbReference type="Pfam" id="PF25987"/>
    </source>
</evidence>
<evidence type="ECO:0000256" key="1">
    <source>
        <dbReference type="ARBA" id="ARBA00004141"/>
    </source>
</evidence>
<evidence type="ECO:0000256" key="6">
    <source>
        <dbReference type="ARBA" id="ARBA00023136"/>
    </source>
</evidence>
<evidence type="ECO:0000256" key="2">
    <source>
        <dbReference type="ARBA" id="ARBA00022553"/>
    </source>
</evidence>
<name>A0A9W9YRU4_9CNID</name>
<feature type="transmembrane region" description="Helical" evidence="7">
    <location>
        <begin position="42"/>
        <end position="63"/>
    </location>
</feature>
<feature type="transmembrane region" description="Helical" evidence="7">
    <location>
        <begin position="271"/>
        <end position="288"/>
    </location>
</feature>
<dbReference type="InterPro" id="IPR052836">
    <property type="entry name" value="PRRT_domain-containing"/>
</dbReference>
<accession>A0A9W9YRU4</accession>
<dbReference type="PANTHER" id="PTHR35578">
    <property type="entry name" value="PROLINE-RICH TRANSMEMBRANE PROTEIN 4-RELATED"/>
    <property type="match status" value="1"/>
</dbReference>
<reference evidence="9" key="1">
    <citation type="submission" date="2023-01" db="EMBL/GenBank/DDBJ databases">
        <title>Genome assembly of the deep-sea coral Lophelia pertusa.</title>
        <authorList>
            <person name="Herrera S."/>
            <person name="Cordes E."/>
        </authorList>
    </citation>
    <scope>NUCLEOTIDE SEQUENCE</scope>
    <source>
        <strain evidence="9">USNM1676648</strain>
        <tissue evidence="9">Polyp</tissue>
    </source>
</reference>
<protein>
    <recommendedName>
        <fullName evidence="8">Proline-rich transmembrane protein 3/4 domain-containing protein</fullName>
    </recommendedName>
</protein>
<gene>
    <name evidence="9" type="ORF">OS493_007688</name>
</gene>
<dbReference type="EMBL" id="MU827304">
    <property type="protein sequence ID" value="KAJ7365046.1"/>
    <property type="molecule type" value="Genomic_DNA"/>
</dbReference>
<comment type="subcellular location">
    <subcellularLocation>
        <location evidence="1">Membrane</location>
        <topology evidence="1">Multi-pass membrane protein</topology>
    </subcellularLocation>
</comment>
<keyword evidence="6 7" id="KW-0472">Membrane</keyword>
<evidence type="ECO:0000313" key="10">
    <source>
        <dbReference type="Proteomes" id="UP001163046"/>
    </source>
</evidence>
<keyword evidence="5 7" id="KW-1133">Transmembrane helix</keyword>
<dbReference type="PANTHER" id="PTHR35578:SF6">
    <property type="entry name" value="PROLINE-RICH TRANSMEMBRANE PROTEIN 4"/>
    <property type="match status" value="1"/>
</dbReference>
<dbReference type="Proteomes" id="UP001163046">
    <property type="component" value="Unassembled WGS sequence"/>
</dbReference>
<keyword evidence="10" id="KW-1185">Reference proteome</keyword>
<keyword evidence="4" id="KW-0732">Signal</keyword>
<evidence type="ECO:0000256" key="7">
    <source>
        <dbReference type="SAM" id="Phobius"/>
    </source>
</evidence>
<feature type="transmembrane region" description="Helical" evidence="7">
    <location>
        <begin position="117"/>
        <end position="140"/>
    </location>
</feature>
<evidence type="ECO:0000256" key="4">
    <source>
        <dbReference type="ARBA" id="ARBA00022729"/>
    </source>
</evidence>
<feature type="transmembrane region" description="Helical" evidence="7">
    <location>
        <begin position="152"/>
        <end position="175"/>
    </location>
</feature>
<comment type="caution">
    <text evidence="9">The sequence shown here is derived from an EMBL/GenBank/DDBJ whole genome shotgun (WGS) entry which is preliminary data.</text>
</comment>
<feature type="transmembrane region" description="Helical" evidence="7">
    <location>
        <begin position="230"/>
        <end position="251"/>
    </location>
</feature>
<dbReference type="AlphaFoldDB" id="A0A9W9YRU4"/>
<evidence type="ECO:0000256" key="5">
    <source>
        <dbReference type="ARBA" id="ARBA00022989"/>
    </source>
</evidence>
<feature type="transmembrane region" description="Helical" evidence="7">
    <location>
        <begin position="181"/>
        <end position="209"/>
    </location>
</feature>